<dbReference type="OrthoDB" id="5915128at2"/>
<dbReference type="RefSeq" id="WP_017024121.1">
    <property type="nucleotide sequence ID" value="NZ_AJYK02000055.1"/>
</dbReference>
<organism evidence="1 2">
    <name type="scientific">Vibrio rumoiensis 1S-45</name>
    <dbReference type="NCBI Taxonomy" id="1188252"/>
    <lineage>
        <taxon>Bacteria</taxon>
        <taxon>Pseudomonadati</taxon>
        <taxon>Pseudomonadota</taxon>
        <taxon>Gammaproteobacteria</taxon>
        <taxon>Vibrionales</taxon>
        <taxon>Vibrionaceae</taxon>
        <taxon>Vibrio</taxon>
    </lineage>
</organism>
<dbReference type="InterPro" id="IPR010352">
    <property type="entry name" value="DUF945"/>
</dbReference>
<evidence type="ECO:0000313" key="2">
    <source>
        <dbReference type="Proteomes" id="UP000094070"/>
    </source>
</evidence>
<dbReference type="Pfam" id="PF06097">
    <property type="entry name" value="DUF945"/>
    <property type="match status" value="1"/>
</dbReference>
<dbReference type="AlphaFoldDB" id="A0A1E5E2W4"/>
<dbReference type="STRING" id="1188252.A1QC_07750"/>
<protein>
    <recommendedName>
        <fullName evidence="3">DUF945 domain-containing protein</fullName>
    </recommendedName>
</protein>
<evidence type="ECO:0008006" key="3">
    <source>
        <dbReference type="Google" id="ProtNLM"/>
    </source>
</evidence>
<evidence type="ECO:0000313" key="1">
    <source>
        <dbReference type="EMBL" id="OEF25907.1"/>
    </source>
</evidence>
<gene>
    <name evidence="1" type="ORF">A1QC_07750</name>
</gene>
<comment type="caution">
    <text evidence="1">The sequence shown here is derived from an EMBL/GenBank/DDBJ whole genome shotgun (WGS) entry which is preliminary data.</text>
</comment>
<dbReference type="eggNOG" id="COG5339">
    <property type="taxonomic scope" value="Bacteria"/>
</dbReference>
<name>A0A1E5E2W4_9VIBR</name>
<reference evidence="1 2" key="1">
    <citation type="journal article" date="2012" name="Science">
        <title>Ecological populations of bacteria act as socially cohesive units of antibiotic production and resistance.</title>
        <authorList>
            <person name="Cordero O.X."/>
            <person name="Wildschutte H."/>
            <person name="Kirkup B."/>
            <person name="Proehl S."/>
            <person name="Ngo L."/>
            <person name="Hussain F."/>
            <person name="Le Roux F."/>
            <person name="Mincer T."/>
            <person name="Polz M.F."/>
        </authorList>
    </citation>
    <scope>NUCLEOTIDE SEQUENCE [LARGE SCALE GENOMIC DNA]</scope>
    <source>
        <strain evidence="1 2">1S-45</strain>
    </source>
</reference>
<keyword evidence="2" id="KW-1185">Reference proteome</keyword>
<proteinExistence type="predicted"/>
<accession>A0A1E5E2W4</accession>
<dbReference type="EMBL" id="AJYK02000055">
    <property type="protein sequence ID" value="OEF25907.1"/>
    <property type="molecule type" value="Genomic_DNA"/>
</dbReference>
<sequence length="420" mass="45954">MNNLKKYAAIGGAVAIVACWPLAIGQFAQSTITDAIQKLDQKEVKVEIVKYDRGYLTATAQTQVTVVDPALKQQLELNGLPTSFILDHQINHGLFSVSSDTRLDDYKALPATVHSVTYINGSSSVEMKSEKMEFNFANDLNSKLELSPGSMTADISRDGHVKFAYQLESFNGHFSNGESLLLKSISGSGDGKKVNGFWLGKQEAALGEVNMLTPTGESMVNVHQFNYQFNTEEKAEQKTFSSHHKISVDSIDVEDDTLTDLGLEVSFNDIDMPAFSALLDVYQTHGQDLTNDNVKSIMGQVDTLFEKGFSVAVNKIKATIRKGHFDGDLTLNFPAGKKNVTQNPMTIPASLTGGTNAFISNEMVTEFPFIQSGLDGLIQQGVMTHKTDGYHINGEVKDGNVEFKSGKKMPLFVLLAPLFM</sequence>
<dbReference type="Proteomes" id="UP000094070">
    <property type="component" value="Unassembled WGS sequence"/>
</dbReference>
<dbReference type="PROSITE" id="PS51257">
    <property type="entry name" value="PROKAR_LIPOPROTEIN"/>
    <property type="match status" value="1"/>
</dbReference>